<evidence type="ECO:0000313" key="3">
    <source>
        <dbReference type="Proteomes" id="UP000663879"/>
    </source>
</evidence>
<accession>A0A814GFF1</accession>
<comment type="caution">
    <text evidence="2">The sequence shown here is derived from an EMBL/GenBank/DDBJ whole genome shotgun (WGS) entry which is preliminary data.</text>
</comment>
<reference evidence="2" key="1">
    <citation type="submission" date="2021-02" db="EMBL/GenBank/DDBJ databases">
        <authorList>
            <person name="Nowell W R."/>
        </authorList>
    </citation>
    <scope>NUCLEOTIDE SEQUENCE</scope>
    <source>
        <strain evidence="2">Ploen Becks lab</strain>
    </source>
</reference>
<feature type="coiled-coil region" evidence="1">
    <location>
        <begin position="182"/>
        <end position="251"/>
    </location>
</feature>
<organism evidence="2 3">
    <name type="scientific">Brachionus calyciflorus</name>
    <dbReference type="NCBI Taxonomy" id="104777"/>
    <lineage>
        <taxon>Eukaryota</taxon>
        <taxon>Metazoa</taxon>
        <taxon>Spiralia</taxon>
        <taxon>Gnathifera</taxon>
        <taxon>Rotifera</taxon>
        <taxon>Eurotatoria</taxon>
        <taxon>Monogononta</taxon>
        <taxon>Pseudotrocha</taxon>
        <taxon>Ploima</taxon>
        <taxon>Brachionidae</taxon>
        <taxon>Brachionus</taxon>
    </lineage>
</organism>
<keyword evidence="3" id="KW-1185">Reference proteome</keyword>
<keyword evidence="1" id="KW-0175">Coiled coil</keyword>
<gene>
    <name evidence="2" type="ORF">OXX778_LOCUS16138</name>
</gene>
<dbReference type="Proteomes" id="UP000663879">
    <property type="component" value="Unassembled WGS sequence"/>
</dbReference>
<name>A0A814GFF1_9BILA</name>
<evidence type="ECO:0000256" key="1">
    <source>
        <dbReference type="SAM" id="Coils"/>
    </source>
</evidence>
<feature type="coiled-coil region" evidence="1">
    <location>
        <begin position="301"/>
        <end position="358"/>
    </location>
</feature>
<dbReference type="EMBL" id="CAJNOC010003736">
    <property type="protein sequence ID" value="CAF0995603.1"/>
    <property type="molecule type" value="Genomic_DNA"/>
</dbReference>
<dbReference type="AlphaFoldDB" id="A0A814GFF1"/>
<sequence>MAEKQVLDGERNMEKAYQSFVGPVNEVEDGEIVSEHEDLLISSFVEIKEPPTSTKPFQKPSFSNPSPLTELSFNEEKEMAEKQVLDGERNMEKTYQSFVGPVNEVEDGEISSYVEKKQYFTLFNEKSVLRTINQYLDDISDEHQDEVSVLKNTIFDLELKIRNLEGINKSEKDLIRNISYDFEEVNDHHDSLRHEITKLKNQLNLSEIKYSNLLNDYEVTNNLLSKSEQDKNKYMENIDNLRSEITKIRESHSTRIDPLEESTEKNSIISKETLNNYENESLKNDLIKSVKHIEELNIIFQNEIKNIKEDYEDRKIKIEKNFIKKINKGKSCDEFNHINEKEKLAREFSEKIEILKNDYQLKNSLEFKRIKDEKDLEFSNKEKKNRTKFERQESATGFC</sequence>
<evidence type="ECO:0000313" key="2">
    <source>
        <dbReference type="EMBL" id="CAF0995603.1"/>
    </source>
</evidence>
<proteinExistence type="predicted"/>
<protein>
    <submittedName>
        <fullName evidence="2">Uncharacterized protein</fullName>
    </submittedName>
</protein>